<dbReference type="InterPro" id="IPR042203">
    <property type="entry name" value="Leu/Phe-tRNA_Trfase_C"/>
</dbReference>
<comment type="catalytic activity">
    <reaction evidence="7 15">
        <text>N-terminal L-lysyl-[protein] + L-leucyl-tRNA(Leu) = N-terminal L-leucyl-L-lysyl-[protein] + tRNA(Leu) + H(+)</text>
        <dbReference type="Rhea" id="RHEA:12340"/>
        <dbReference type="Rhea" id="RHEA-COMP:9613"/>
        <dbReference type="Rhea" id="RHEA-COMP:9622"/>
        <dbReference type="Rhea" id="RHEA-COMP:12670"/>
        <dbReference type="Rhea" id="RHEA-COMP:12671"/>
        <dbReference type="ChEBI" id="CHEBI:15378"/>
        <dbReference type="ChEBI" id="CHEBI:65249"/>
        <dbReference type="ChEBI" id="CHEBI:78442"/>
        <dbReference type="ChEBI" id="CHEBI:78494"/>
        <dbReference type="ChEBI" id="CHEBI:133043"/>
        <dbReference type="EC" id="2.3.2.6"/>
    </reaction>
</comment>
<evidence type="ECO:0000256" key="8">
    <source>
        <dbReference type="ARBA" id="ARBA00054043"/>
    </source>
</evidence>
<evidence type="ECO:0000256" key="9">
    <source>
        <dbReference type="ARBA" id="ARBA00061535"/>
    </source>
</evidence>
<evidence type="ECO:0000256" key="13">
    <source>
        <dbReference type="ARBA" id="ARBA00077165"/>
    </source>
</evidence>
<dbReference type="PANTHER" id="PTHR30098">
    <property type="entry name" value="LEUCYL/PHENYLALANYL-TRNA--PROTEIN TRANSFERASE"/>
    <property type="match status" value="1"/>
</dbReference>
<dbReference type="InterPro" id="IPR016181">
    <property type="entry name" value="Acyl_CoA_acyltransferase"/>
</dbReference>
<dbReference type="eggNOG" id="COG2360">
    <property type="taxonomic scope" value="Bacteria"/>
</dbReference>
<reference evidence="17" key="3">
    <citation type="submission" date="2011-05" db="EMBL/GenBank/DDBJ databases">
        <title>Complete sequence of Methylomonas methanica MC09.</title>
        <authorList>
            <consortium name="US DOE Joint Genome Institute"/>
            <person name="Lucas S."/>
            <person name="Han J."/>
            <person name="Lapidus A."/>
            <person name="Cheng J.-F."/>
            <person name="Goodwin L."/>
            <person name="Pitluck S."/>
            <person name="Peters L."/>
            <person name="Mikhailova N."/>
            <person name="Teshima H."/>
            <person name="Han C."/>
            <person name="Tapia R."/>
            <person name="Land M."/>
            <person name="Hauser L."/>
            <person name="Kyrpides N."/>
            <person name="Ivanova N."/>
            <person name="Pagani I."/>
            <person name="Stein L."/>
            <person name="Woyke T."/>
        </authorList>
    </citation>
    <scope>NUCLEOTIDE SEQUENCE [LARGE SCALE GENOMIC DNA]</scope>
    <source>
        <strain evidence="17">MC09</strain>
    </source>
</reference>
<reference key="2">
    <citation type="submission" date="2011-05" db="EMBL/GenBank/DDBJ databases">
        <title>Complete genome sequence of the aerobic marine methanotroph Methylomonas methanica MC09.</title>
        <authorList>
            <person name="Boden R."/>
            <person name="Cunliffe M."/>
            <person name="Scanlan J."/>
            <person name="Moussard H."/>
            <person name="Kits K.D."/>
            <person name="Klotz M."/>
            <person name="Jetten M."/>
            <person name="Vuilleumier S."/>
            <person name="Han J."/>
            <person name="Peters L."/>
            <person name="Mikhailova N."/>
            <person name="Teshima H."/>
            <person name="Tapia R."/>
            <person name="Kyrpides N."/>
            <person name="Ivanova N."/>
            <person name="Pagani I."/>
            <person name="Cheng J.-F."/>
            <person name="Goodwin L."/>
            <person name="Han C."/>
            <person name="Hauser L."/>
            <person name="Land M."/>
            <person name="Lapidus A."/>
            <person name="Lucas S."/>
            <person name="Pitluck S."/>
            <person name="Woyke T."/>
            <person name="Stein L.Y."/>
            <person name="Murrell C."/>
        </authorList>
    </citation>
    <scope>NUCLEOTIDE SEQUENCE</scope>
    <source>
        <strain>MC09</strain>
    </source>
</reference>
<dbReference type="OrthoDB" id="9790282at2"/>
<evidence type="ECO:0000256" key="14">
    <source>
        <dbReference type="ARBA" id="ARBA00083640"/>
    </source>
</evidence>
<dbReference type="FunFam" id="3.30.70.3550:FF:000001">
    <property type="entry name" value="Leucyl/phenylalanyl-tRNA--protein transferase"/>
    <property type="match status" value="1"/>
</dbReference>
<evidence type="ECO:0000313" key="16">
    <source>
        <dbReference type="EMBL" id="AEG01406.1"/>
    </source>
</evidence>
<evidence type="ECO:0000256" key="7">
    <source>
        <dbReference type="ARBA" id="ARBA00051538"/>
    </source>
</evidence>
<dbReference type="AlphaFoldDB" id="G0A2Q3"/>
<dbReference type="InterPro" id="IPR042221">
    <property type="entry name" value="Leu/Phe-tRNA_Trfase_N"/>
</dbReference>
<evidence type="ECO:0000256" key="12">
    <source>
        <dbReference type="ARBA" id="ARBA00077136"/>
    </source>
</evidence>
<comment type="similarity">
    <text evidence="9 15">Belongs to the L/F-transferase family.</text>
</comment>
<protein>
    <recommendedName>
        <fullName evidence="11 15">Leucyl/phenylalanyl-tRNA--protein transferase</fullName>
        <ecNumber evidence="10 15">2.3.2.6</ecNumber>
    </recommendedName>
    <alternativeName>
        <fullName evidence="12 15">L/F-transferase</fullName>
    </alternativeName>
    <alternativeName>
        <fullName evidence="13 15">Leucyltransferase</fullName>
    </alternativeName>
    <alternativeName>
        <fullName evidence="14 15">Phenyalanyltransferase</fullName>
    </alternativeName>
</protein>
<keyword evidence="4 15" id="KW-0012">Acyltransferase</keyword>
<dbReference type="GO" id="GO:0030163">
    <property type="term" value="P:protein catabolic process"/>
    <property type="evidence" value="ECO:0007669"/>
    <property type="project" value="UniProtKB-UniRule"/>
</dbReference>
<sequence>MQLSVLDALNPNQAFPSLDKALGEPNGLIAVGGCLSPQRILNAYRNGIFPWFNPGEPILWWSPDPRLVLFPDKLQVSRSLRKTLRKQLFEIRYDSAFEQVIIACAAPRGDQGGTWITEDMKRAYLQLHKLGIAHSVEAWQDQQLVGGLYGIGIGRVFFGESMFHRKTDASKVVFAHLVRQLTDWHYQLIDCQVSSEHLFSLGAEEVPRTVFADLLNRLCELQPDPDAWRR</sequence>
<dbReference type="KEGG" id="mmt:Metme_3028"/>
<reference evidence="16 17" key="1">
    <citation type="journal article" date="2011" name="J. Bacteriol.">
        <title>Complete Genome Sequence of the Aerobic Marine Methanotroph Methylomonas methanica MC09.</title>
        <authorList>
            <person name="Boden R."/>
            <person name="Cunliffe M."/>
            <person name="Scanlan J."/>
            <person name="Moussard H."/>
            <person name="Kits K.D."/>
            <person name="Klotz M.G."/>
            <person name="Jetten M.S."/>
            <person name="Vuilleumier S."/>
            <person name="Han J."/>
            <person name="Peters L."/>
            <person name="Mikhailova N."/>
            <person name="Teshima H."/>
            <person name="Tapia R."/>
            <person name="Kyrpides N."/>
            <person name="Ivanova N."/>
            <person name="Pagani I."/>
            <person name="Cheng J.F."/>
            <person name="Goodwin L."/>
            <person name="Han C."/>
            <person name="Hauser L."/>
            <person name="Land M.L."/>
            <person name="Lapidus A."/>
            <person name="Lucas S."/>
            <person name="Pitluck S."/>
            <person name="Woyke T."/>
            <person name="Stein L."/>
            <person name="Murrell J.C."/>
        </authorList>
    </citation>
    <scope>NUCLEOTIDE SEQUENCE [LARGE SCALE GENOMIC DNA]</scope>
    <source>
        <strain evidence="16 17">MC09</strain>
    </source>
</reference>
<dbReference type="STRING" id="857087.Metme_3028"/>
<dbReference type="HOGENOM" id="CLU_075045_0_0_6"/>
<dbReference type="FunFam" id="3.40.630.70:FF:000001">
    <property type="entry name" value="Leucyl/phenylalanyl-tRNA--protein transferase"/>
    <property type="match status" value="1"/>
</dbReference>
<dbReference type="EC" id="2.3.2.6" evidence="10 15"/>
<comment type="subcellular location">
    <subcellularLocation>
        <location evidence="1 15">Cytoplasm</location>
    </subcellularLocation>
</comment>
<evidence type="ECO:0000256" key="6">
    <source>
        <dbReference type="ARBA" id="ARBA00050652"/>
    </source>
</evidence>
<dbReference type="SUPFAM" id="SSF55729">
    <property type="entry name" value="Acyl-CoA N-acyltransferases (Nat)"/>
    <property type="match status" value="1"/>
</dbReference>
<comment type="function">
    <text evidence="8 15">Functions in the N-end rule pathway of protein degradation where it conjugates Leu, Phe and, less efficiently, Met from aminoacyl-tRNAs to the N-termini of proteins containing an N-terminal arginine or lysine.</text>
</comment>
<evidence type="ECO:0000256" key="10">
    <source>
        <dbReference type="ARBA" id="ARBA00066767"/>
    </source>
</evidence>
<accession>G0A2Q3</accession>
<dbReference type="Proteomes" id="UP000008888">
    <property type="component" value="Chromosome"/>
</dbReference>
<dbReference type="Gene3D" id="3.40.630.70">
    <property type="entry name" value="Leucyl/phenylalanyl-tRNA-protein transferase, C-terminal domain"/>
    <property type="match status" value="1"/>
</dbReference>
<comment type="catalytic activity">
    <reaction evidence="5 15">
        <text>L-phenylalanyl-tRNA(Phe) + an N-terminal L-alpha-aminoacyl-[protein] = an N-terminal L-phenylalanyl-L-alpha-aminoacyl-[protein] + tRNA(Phe)</text>
        <dbReference type="Rhea" id="RHEA:43632"/>
        <dbReference type="Rhea" id="RHEA-COMP:9668"/>
        <dbReference type="Rhea" id="RHEA-COMP:9699"/>
        <dbReference type="Rhea" id="RHEA-COMP:10636"/>
        <dbReference type="Rhea" id="RHEA-COMP:10637"/>
        <dbReference type="ChEBI" id="CHEBI:78442"/>
        <dbReference type="ChEBI" id="CHEBI:78531"/>
        <dbReference type="ChEBI" id="CHEBI:78597"/>
        <dbReference type="ChEBI" id="CHEBI:83561"/>
        <dbReference type="EC" id="2.3.2.6"/>
    </reaction>
</comment>
<dbReference type="RefSeq" id="WP_013819635.1">
    <property type="nucleotide sequence ID" value="NC_015572.1"/>
</dbReference>
<dbReference type="Pfam" id="PF03588">
    <property type="entry name" value="Leu_Phe_trans"/>
    <property type="match status" value="1"/>
</dbReference>
<comment type="catalytic activity">
    <reaction evidence="6 15">
        <text>N-terminal L-arginyl-[protein] + L-leucyl-tRNA(Leu) = N-terminal L-leucyl-L-arginyl-[protein] + tRNA(Leu) + H(+)</text>
        <dbReference type="Rhea" id="RHEA:50416"/>
        <dbReference type="Rhea" id="RHEA-COMP:9613"/>
        <dbReference type="Rhea" id="RHEA-COMP:9622"/>
        <dbReference type="Rhea" id="RHEA-COMP:12672"/>
        <dbReference type="Rhea" id="RHEA-COMP:12673"/>
        <dbReference type="ChEBI" id="CHEBI:15378"/>
        <dbReference type="ChEBI" id="CHEBI:64719"/>
        <dbReference type="ChEBI" id="CHEBI:78442"/>
        <dbReference type="ChEBI" id="CHEBI:78494"/>
        <dbReference type="ChEBI" id="CHEBI:133044"/>
        <dbReference type="EC" id="2.3.2.6"/>
    </reaction>
</comment>
<evidence type="ECO:0000256" key="4">
    <source>
        <dbReference type="ARBA" id="ARBA00023315"/>
    </source>
</evidence>
<gene>
    <name evidence="15" type="primary">aat</name>
    <name evidence="16" type="ordered locus">Metme_3028</name>
</gene>
<keyword evidence="17" id="KW-1185">Reference proteome</keyword>
<evidence type="ECO:0000256" key="5">
    <source>
        <dbReference type="ARBA" id="ARBA00050607"/>
    </source>
</evidence>
<dbReference type="GO" id="GO:0008914">
    <property type="term" value="F:leucyl-tRNA--protein transferase activity"/>
    <property type="evidence" value="ECO:0007669"/>
    <property type="project" value="UniProtKB-UniRule"/>
</dbReference>
<evidence type="ECO:0000256" key="11">
    <source>
        <dbReference type="ARBA" id="ARBA00074372"/>
    </source>
</evidence>
<proteinExistence type="inferred from homology"/>
<keyword evidence="2 15" id="KW-0963">Cytoplasm</keyword>
<dbReference type="EMBL" id="CP002738">
    <property type="protein sequence ID" value="AEG01406.1"/>
    <property type="molecule type" value="Genomic_DNA"/>
</dbReference>
<evidence type="ECO:0000256" key="2">
    <source>
        <dbReference type="ARBA" id="ARBA00022490"/>
    </source>
</evidence>
<name>G0A2Q3_METMM</name>
<dbReference type="HAMAP" id="MF_00688">
    <property type="entry name" value="Leu_Phe_trans"/>
    <property type="match status" value="1"/>
</dbReference>
<evidence type="ECO:0000313" key="17">
    <source>
        <dbReference type="Proteomes" id="UP000008888"/>
    </source>
</evidence>
<evidence type="ECO:0000256" key="3">
    <source>
        <dbReference type="ARBA" id="ARBA00022679"/>
    </source>
</evidence>
<organism evidence="16 17">
    <name type="scientific">Methylomonas methanica (strain DSM 25384 / MC09)</name>
    <dbReference type="NCBI Taxonomy" id="857087"/>
    <lineage>
        <taxon>Bacteria</taxon>
        <taxon>Pseudomonadati</taxon>
        <taxon>Pseudomonadota</taxon>
        <taxon>Gammaproteobacteria</taxon>
        <taxon>Methylococcales</taxon>
        <taxon>Methylococcaceae</taxon>
        <taxon>Methylomonas</taxon>
    </lineage>
</organism>
<dbReference type="NCBIfam" id="TIGR00667">
    <property type="entry name" value="aat"/>
    <property type="match status" value="1"/>
</dbReference>
<dbReference type="Gene3D" id="3.30.70.3550">
    <property type="entry name" value="Leucyl/phenylalanyl-tRNA-protein transferase, N-terminal domain"/>
    <property type="match status" value="1"/>
</dbReference>
<dbReference type="InterPro" id="IPR004616">
    <property type="entry name" value="Leu/Phe-tRNA_Trfase"/>
</dbReference>
<dbReference type="PANTHER" id="PTHR30098:SF2">
    <property type="entry name" value="LEUCYL_PHENYLALANYL-TRNA--PROTEIN TRANSFERASE"/>
    <property type="match status" value="1"/>
</dbReference>
<keyword evidence="3 15" id="KW-0808">Transferase</keyword>
<evidence type="ECO:0000256" key="1">
    <source>
        <dbReference type="ARBA" id="ARBA00004496"/>
    </source>
</evidence>
<dbReference type="GO" id="GO:0005737">
    <property type="term" value="C:cytoplasm"/>
    <property type="evidence" value="ECO:0007669"/>
    <property type="project" value="UniProtKB-SubCell"/>
</dbReference>
<evidence type="ECO:0000256" key="15">
    <source>
        <dbReference type="HAMAP-Rule" id="MF_00688"/>
    </source>
</evidence>